<dbReference type="EMBL" id="CP012109">
    <property type="protein sequence ID" value="AKQ69401.1"/>
    <property type="molecule type" value="Genomic_DNA"/>
</dbReference>
<dbReference type="OrthoDB" id="5521261at2"/>
<dbReference type="RefSeq" id="WP_002635961.1">
    <property type="nucleotide sequence ID" value="NZ_CP012109.1"/>
</dbReference>
<feature type="chain" id="PRO_5005212227" description="Lipoprotein" evidence="1">
    <location>
        <begin position="36"/>
        <end position="187"/>
    </location>
</feature>
<dbReference type="PATRIC" id="fig|1297742.4.peg.6402"/>
<dbReference type="Proteomes" id="UP000009026">
    <property type="component" value="Chromosome"/>
</dbReference>
<gene>
    <name evidence="2" type="ORF">A176_006313</name>
</gene>
<evidence type="ECO:0000313" key="3">
    <source>
        <dbReference type="Proteomes" id="UP000009026"/>
    </source>
</evidence>
<dbReference type="KEGG" id="mym:A176_006313"/>
<proteinExistence type="predicted"/>
<dbReference type="AlphaFoldDB" id="A0A0H4X140"/>
<keyword evidence="3" id="KW-1185">Reference proteome</keyword>
<protein>
    <recommendedName>
        <fullName evidence="4">Lipoprotein</fullName>
    </recommendedName>
</protein>
<sequence length="187" mass="20301">MPAEVTPSRSSKALKCLRIPVLVALAMLTSGSGMGSGCNGPDLGGECTSHCQIVGTWQLAFDDSSEFPADCLAVDARLPTEPVVISWMYEEVDGDFFARIGQRTMQGQYFGEGELRLEASGNHSVTNKGQLHVYALKGRLDAVPESATQPLTWRGTYKVERGPTNPTGYEDYQCEVTRAFTATRVSE</sequence>
<evidence type="ECO:0000313" key="2">
    <source>
        <dbReference type="EMBL" id="AKQ69401.1"/>
    </source>
</evidence>
<keyword evidence="1" id="KW-0732">Signal</keyword>
<accession>A0A0H4X140</accession>
<evidence type="ECO:0008006" key="4">
    <source>
        <dbReference type="Google" id="ProtNLM"/>
    </source>
</evidence>
<name>A0A0H4X140_9BACT</name>
<feature type="signal peptide" evidence="1">
    <location>
        <begin position="1"/>
        <end position="35"/>
    </location>
</feature>
<evidence type="ECO:0000256" key="1">
    <source>
        <dbReference type="SAM" id="SignalP"/>
    </source>
</evidence>
<organism evidence="2 3">
    <name type="scientific">Pseudomyxococcus hansupus</name>
    <dbReference type="NCBI Taxonomy" id="1297742"/>
    <lineage>
        <taxon>Bacteria</taxon>
        <taxon>Pseudomonadati</taxon>
        <taxon>Myxococcota</taxon>
        <taxon>Myxococcia</taxon>
        <taxon>Myxococcales</taxon>
        <taxon>Cystobacterineae</taxon>
        <taxon>Myxococcaceae</taxon>
        <taxon>Pseudomyxococcus</taxon>
    </lineage>
</organism>
<reference evidence="2 3" key="1">
    <citation type="journal article" date="2016" name="PLoS ONE">
        <title>Complete Genome Sequence and Comparative Genomics of a Novel Myxobacterium Myxococcus hansupus.</title>
        <authorList>
            <person name="Sharma G."/>
            <person name="Narwani T."/>
            <person name="Subramanian S."/>
        </authorList>
    </citation>
    <scope>NUCLEOTIDE SEQUENCE [LARGE SCALE GENOMIC DNA]</scope>
    <source>
        <strain evidence="3">mixupus</strain>
    </source>
</reference>